<dbReference type="PANTHER" id="PTHR43144">
    <property type="entry name" value="AMINOTRANSFERASE"/>
    <property type="match status" value="1"/>
</dbReference>
<evidence type="ECO:0000256" key="3">
    <source>
        <dbReference type="ARBA" id="ARBA00022576"/>
    </source>
</evidence>
<protein>
    <recommendedName>
        <fullName evidence="7">Aminotransferase</fullName>
        <ecNumber evidence="7">2.6.1.-</ecNumber>
    </recommendedName>
</protein>
<name>A0ABS0AX40_9BACT</name>
<keyword evidence="5" id="KW-0663">Pyridoxal phosphate</keyword>
<evidence type="ECO:0000313" key="9">
    <source>
        <dbReference type="EMBL" id="MBF5058693.1"/>
    </source>
</evidence>
<dbReference type="InterPro" id="IPR004839">
    <property type="entry name" value="Aminotransferase_I/II_large"/>
</dbReference>
<comment type="pathway">
    <text evidence="2">Amino-acid biosynthesis; L-lysine biosynthesis via DAP pathway; LL-2,6-diaminopimelate from (S)-tetrahydrodipicolinate (aminotransferase route): step 1/1.</text>
</comment>
<evidence type="ECO:0000256" key="4">
    <source>
        <dbReference type="ARBA" id="ARBA00022679"/>
    </source>
</evidence>
<sequence length="388" mass="42685">MLKRHAAFEKLSPSYLFPEIQRRKEAYLKENPDTELISFGIGDTVLPLPPVIAEALARAALELGTEKGYTGYGKEQGLRPLREGLVSRFYPQFSPDETFISDGAKSDLGRLQALFGGNLTVGIQDPAYPVYFDGSILQGVEEIKLLPCTPKNNFFPTLPSGIDLLYFCNPNNPTGKACTHEELEKIVAYAKKNNTLILYDSAYAAFIQDPNLPKTIYEIPGAEEVAIEIGSFSKMAGFTGIRLGWTVIPQKLTFSCGSPIAKDFHRFASTIFNGASNIAQKGGIAALTDTGYAALQNNITYTQENAALLKEAFSKMGYTVYGGDNAPYLWIATPGRQSWDVFQEFLEEKHLIVTPGKGYGPSGEHFIRASAFGYRSTLQKIIAERQNV</sequence>
<feature type="domain" description="Aminotransferase class I/classII large" evidence="8">
    <location>
        <begin position="35"/>
        <end position="371"/>
    </location>
</feature>
<comment type="cofactor">
    <cofactor evidence="1 7">
        <name>pyridoxal 5'-phosphate</name>
        <dbReference type="ChEBI" id="CHEBI:597326"/>
    </cofactor>
</comment>
<dbReference type="InterPro" id="IPR015421">
    <property type="entry name" value="PyrdxlP-dep_Trfase_major"/>
</dbReference>
<evidence type="ECO:0000256" key="2">
    <source>
        <dbReference type="ARBA" id="ARBA00004982"/>
    </source>
</evidence>
<keyword evidence="10" id="KW-1185">Reference proteome</keyword>
<dbReference type="SUPFAM" id="SSF53383">
    <property type="entry name" value="PLP-dependent transferases"/>
    <property type="match status" value="1"/>
</dbReference>
<evidence type="ECO:0000313" key="10">
    <source>
        <dbReference type="Proteomes" id="UP001194714"/>
    </source>
</evidence>
<proteinExistence type="inferred from homology"/>
<dbReference type="EC" id="2.6.1.-" evidence="7"/>
<gene>
    <name evidence="9" type="ORF">NEPTK9_000192</name>
</gene>
<keyword evidence="3 7" id="KW-0032">Aminotransferase</keyword>
<dbReference type="NCBIfam" id="TIGR03542">
    <property type="entry name" value="DAPAT_plant"/>
    <property type="match status" value="1"/>
</dbReference>
<evidence type="ECO:0000256" key="6">
    <source>
        <dbReference type="ARBA" id="ARBA00051934"/>
    </source>
</evidence>
<evidence type="ECO:0000256" key="1">
    <source>
        <dbReference type="ARBA" id="ARBA00001933"/>
    </source>
</evidence>
<evidence type="ECO:0000256" key="5">
    <source>
        <dbReference type="ARBA" id="ARBA00022898"/>
    </source>
</evidence>
<dbReference type="GO" id="GO:0010285">
    <property type="term" value="F:L,L-diaminopimelate aminotransferase activity"/>
    <property type="evidence" value="ECO:0007669"/>
    <property type="project" value="UniProtKB-EC"/>
</dbReference>
<evidence type="ECO:0000256" key="7">
    <source>
        <dbReference type="RuleBase" id="RU000481"/>
    </source>
</evidence>
<dbReference type="InterPro" id="IPR004838">
    <property type="entry name" value="NHTrfase_class1_PyrdxlP-BS"/>
</dbReference>
<dbReference type="Proteomes" id="UP001194714">
    <property type="component" value="Unassembled WGS sequence"/>
</dbReference>
<dbReference type="InterPro" id="IPR015422">
    <property type="entry name" value="PyrdxlP-dep_Trfase_small"/>
</dbReference>
<organism evidence="9 10">
    <name type="scientific">Candidatus Neptunichlamydia vexilliferae</name>
    <dbReference type="NCBI Taxonomy" id="1651774"/>
    <lineage>
        <taxon>Bacteria</taxon>
        <taxon>Pseudomonadati</taxon>
        <taxon>Chlamydiota</taxon>
        <taxon>Chlamydiia</taxon>
        <taxon>Parachlamydiales</taxon>
        <taxon>Simkaniaceae</taxon>
        <taxon>Candidatus Neptunichlamydia</taxon>
    </lineage>
</organism>
<dbReference type="InterPro" id="IPR015424">
    <property type="entry name" value="PyrdxlP-dep_Trfase"/>
</dbReference>
<dbReference type="PROSITE" id="PS00105">
    <property type="entry name" value="AA_TRANSFER_CLASS_1"/>
    <property type="match status" value="1"/>
</dbReference>
<dbReference type="EMBL" id="JAAEJV010000002">
    <property type="protein sequence ID" value="MBF5058693.1"/>
    <property type="molecule type" value="Genomic_DNA"/>
</dbReference>
<comment type="similarity">
    <text evidence="7">Belongs to the class-I pyridoxal-phosphate-dependent aminotransferase family.</text>
</comment>
<reference evidence="9 10" key="1">
    <citation type="submission" date="2020-01" db="EMBL/GenBank/DDBJ databases">
        <title>Draft genome sequence of Cand. Neptunochlamydia vexilliferae K9.</title>
        <authorList>
            <person name="Schulz F."/>
            <person name="Koestlbacher S."/>
            <person name="Wascher F."/>
            <person name="Pizzetti I."/>
            <person name="Horn M."/>
        </authorList>
    </citation>
    <scope>NUCLEOTIDE SEQUENCE [LARGE SCALE GENOMIC DNA]</scope>
    <source>
        <strain evidence="9 10">K9</strain>
    </source>
</reference>
<evidence type="ECO:0000259" key="8">
    <source>
        <dbReference type="Pfam" id="PF00155"/>
    </source>
</evidence>
<accession>A0ABS0AX40</accession>
<dbReference type="Pfam" id="PF00155">
    <property type="entry name" value="Aminotran_1_2"/>
    <property type="match status" value="1"/>
</dbReference>
<dbReference type="Gene3D" id="3.40.640.10">
    <property type="entry name" value="Type I PLP-dependent aspartate aminotransferase-like (Major domain)"/>
    <property type="match status" value="1"/>
</dbReference>
<comment type="catalytic activity">
    <reaction evidence="6">
        <text>(2S,6S)-2,6-diaminopimelate + 2-oxoglutarate = (S)-2,3,4,5-tetrahydrodipicolinate + L-glutamate + H2O + H(+)</text>
        <dbReference type="Rhea" id="RHEA:23988"/>
        <dbReference type="ChEBI" id="CHEBI:15377"/>
        <dbReference type="ChEBI" id="CHEBI:15378"/>
        <dbReference type="ChEBI" id="CHEBI:16810"/>
        <dbReference type="ChEBI" id="CHEBI:16845"/>
        <dbReference type="ChEBI" id="CHEBI:29985"/>
        <dbReference type="ChEBI" id="CHEBI:57609"/>
        <dbReference type="EC" id="2.6.1.83"/>
    </reaction>
</comment>
<dbReference type="Gene3D" id="3.90.1150.10">
    <property type="entry name" value="Aspartate Aminotransferase, domain 1"/>
    <property type="match status" value="1"/>
</dbReference>
<keyword evidence="4 7" id="KW-0808">Transferase</keyword>
<dbReference type="RefSeq" id="WP_194846975.1">
    <property type="nucleotide sequence ID" value="NZ_JAAEJV010000002.1"/>
</dbReference>
<dbReference type="CDD" id="cd00609">
    <property type="entry name" value="AAT_like"/>
    <property type="match status" value="1"/>
</dbReference>
<dbReference type="InterPro" id="IPR019942">
    <property type="entry name" value="DapL/ALD1"/>
</dbReference>
<comment type="caution">
    <text evidence="9">The sequence shown here is derived from an EMBL/GenBank/DDBJ whole genome shotgun (WGS) entry which is preliminary data.</text>
</comment>